<dbReference type="GeneID" id="110082904"/>
<sequence length="387" mass="42810">MGLYVRLFVILAWSLEAVAAQPGPASPVLYECNKTSIHLVIKTDPWGTGLRLNPQHLQMGTCLPSSESPRQGLLHFQYTFKACGFARLTSGTMVEYSSDLVYRPPSSHGRFYARPFSERINCTDYEAQRLVPAPAASVTGQLSASSGLVFTGTIMKEDFSAPSDSTVFFLGSQIHIEFAAKSFLHRPLRVFVDECVAAPTPELHKSPSNYTVIANHGCLLDSRAAESRFLPRRSPDVIHLSLQAFEFVGVDSEIYLHCQVLVWDPDVLTDPIRKACSYRRDINRWENLDDPSSSVCRCCDSECHGAWARPRRDLRASPAEADLLQSNVVVRRLVVQKPTQNAGSYAWGSSSSLAARRHKGKGRRGSGDAGPEERRGGLLRWIGADVE</sequence>
<name>A0A6J0UBH5_9SAUR</name>
<dbReference type="InterPro" id="IPR055355">
    <property type="entry name" value="ZP-C"/>
</dbReference>
<dbReference type="InterPro" id="IPR055356">
    <property type="entry name" value="ZP-N"/>
</dbReference>
<dbReference type="GO" id="GO:0007339">
    <property type="term" value="P:binding of sperm to zona pellucida"/>
    <property type="evidence" value="ECO:0007669"/>
    <property type="project" value="TreeGrafter"/>
</dbReference>
<keyword evidence="5" id="KW-1185">Reference proteome</keyword>
<gene>
    <name evidence="6" type="primary">LOC110082904</name>
</gene>
<reference evidence="6" key="1">
    <citation type="submission" date="2025-08" db="UniProtKB">
        <authorList>
            <consortium name="RefSeq"/>
        </authorList>
    </citation>
    <scope>IDENTIFICATION</scope>
</reference>
<feature type="region of interest" description="Disordered" evidence="2">
    <location>
        <begin position="356"/>
        <end position="376"/>
    </location>
</feature>
<dbReference type="Pfam" id="PF00100">
    <property type="entry name" value="Zona_pellucida"/>
    <property type="match status" value="1"/>
</dbReference>
<dbReference type="GO" id="GO:2000344">
    <property type="term" value="P:positive regulation of acrosome reaction"/>
    <property type="evidence" value="ECO:0007669"/>
    <property type="project" value="TreeGrafter"/>
</dbReference>
<proteinExistence type="predicted"/>
<keyword evidence="3" id="KW-0732">Signal</keyword>
<evidence type="ECO:0000256" key="3">
    <source>
        <dbReference type="SAM" id="SignalP"/>
    </source>
</evidence>
<dbReference type="SMART" id="SM00241">
    <property type="entry name" value="ZP"/>
    <property type="match status" value="1"/>
</dbReference>
<feature type="signal peptide" evidence="3">
    <location>
        <begin position="1"/>
        <end position="20"/>
    </location>
</feature>
<dbReference type="Gene3D" id="2.60.40.4100">
    <property type="entry name" value="Zona pellucida, ZP-C domain"/>
    <property type="match status" value="1"/>
</dbReference>
<evidence type="ECO:0000313" key="5">
    <source>
        <dbReference type="Proteomes" id="UP001652642"/>
    </source>
</evidence>
<dbReference type="GO" id="GO:0032190">
    <property type="term" value="F:acrosin binding"/>
    <property type="evidence" value="ECO:0007669"/>
    <property type="project" value="TreeGrafter"/>
</dbReference>
<dbReference type="PANTHER" id="PTHR11576:SF3">
    <property type="entry name" value="SI:CH211-14A17.6-RELATED"/>
    <property type="match status" value="1"/>
</dbReference>
<feature type="chain" id="PRO_5045626359" evidence="3">
    <location>
        <begin position="21"/>
        <end position="387"/>
    </location>
</feature>
<accession>A0A6J0UBH5</accession>
<dbReference type="InterPro" id="IPR042235">
    <property type="entry name" value="ZP-C_dom"/>
</dbReference>
<dbReference type="GO" id="GO:0031012">
    <property type="term" value="C:extracellular matrix"/>
    <property type="evidence" value="ECO:0007669"/>
    <property type="project" value="TreeGrafter"/>
</dbReference>
<evidence type="ECO:0000256" key="1">
    <source>
        <dbReference type="ARBA" id="ARBA00023157"/>
    </source>
</evidence>
<dbReference type="Gene3D" id="2.60.40.3210">
    <property type="entry name" value="Zona pellucida, ZP-N domain"/>
    <property type="match status" value="1"/>
</dbReference>
<dbReference type="AlphaFoldDB" id="A0A6J0UBH5"/>
<dbReference type="RefSeq" id="XP_020656505.2">
    <property type="nucleotide sequence ID" value="XM_020800846.2"/>
</dbReference>
<protein>
    <submittedName>
        <fullName evidence="6">Zona pellucida sperm-binding protein 3-like isoform X1</fullName>
    </submittedName>
</protein>
<dbReference type="GO" id="GO:0035803">
    <property type="term" value="P:egg coat formation"/>
    <property type="evidence" value="ECO:0007669"/>
    <property type="project" value="TreeGrafter"/>
</dbReference>
<dbReference type="InterPro" id="IPR001507">
    <property type="entry name" value="ZP_dom"/>
</dbReference>
<organism evidence="5 6">
    <name type="scientific">Pogona vitticeps</name>
    <name type="common">central bearded dragon</name>
    <dbReference type="NCBI Taxonomy" id="103695"/>
    <lineage>
        <taxon>Eukaryota</taxon>
        <taxon>Metazoa</taxon>
        <taxon>Chordata</taxon>
        <taxon>Craniata</taxon>
        <taxon>Vertebrata</taxon>
        <taxon>Euteleostomi</taxon>
        <taxon>Lepidosauria</taxon>
        <taxon>Squamata</taxon>
        <taxon>Bifurcata</taxon>
        <taxon>Unidentata</taxon>
        <taxon>Episquamata</taxon>
        <taxon>Toxicofera</taxon>
        <taxon>Iguania</taxon>
        <taxon>Acrodonta</taxon>
        <taxon>Agamidae</taxon>
        <taxon>Amphibolurinae</taxon>
        <taxon>Pogona</taxon>
    </lineage>
</organism>
<feature type="domain" description="ZP" evidence="4">
    <location>
        <begin position="31"/>
        <end position="283"/>
    </location>
</feature>
<keyword evidence="1" id="KW-1015">Disulfide bond</keyword>
<dbReference type="Pfam" id="PF23344">
    <property type="entry name" value="ZP-N"/>
    <property type="match status" value="1"/>
</dbReference>
<dbReference type="PANTHER" id="PTHR11576">
    <property type="entry name" value="ZONA PELLUCIDA SPERM-BINDING PROTEIN 3"/>
    <property type="match status" value="1"/>
</dbReference>
<evidence type="ECO:0000256" key="2">
    <source>
        <dbReference type="SAM" id="MobiDB-lite"/>
    </source>
</evidence>
<evidence type="ECO:0000313" key="6">
    <source>
        <dbReference type="RefSeq" id="XP_020656505.2"/>
    </source>
</evidence>
<dbReference type="Proteomes" id="UP001652642">
    <property type="component" value="Chromosome 14"/>
</dbReference>
<dbReference type="PROSITE" id="PS51034">
    <property type="entry name" value="ZP_2"/>
    <property type="match status" value="1"/>
</dbReference>
<evidence type="ECO:0000259" key="4">
    <source>
        <dbReference type="PROSITE" id="PS51034"/>
    </source>
</evidence>